<feature type="binding site" evidence="2">
    <location>
        <position position="410"/>
    </location>
    <ligand>
        <name>Mn(2+)</name>
        <dbReference type="ChEBI" id="CHEBI:29035"/>
        <label>2</label>
    </ligand>
</feature>
<dbReference type="SUPFAM" id="SSF55031">
    <property type="entry name" value="Bacterial exopeptidase dimerisation domain"/>
    <property type="match status" value="1"/>
</dbReference>
<dbReference type="GO" id="GO:0050118">
    <property type="term" value="F:N-acetyldiaminopimelate deacetylase activity"/>
    <property type="evidence" value="ECO:0007669"/>
    <property type="project" value="UniProtKB-ARBA"/>
</dbReference>
<keyword evidence="2" id="KW-0479">Metal-binding</keyword>
<comment type="cofactor">
    <cofactor evidence="2">
        <name>Mn(2+)</name>
        <dbReference type="ChEBI" id="CHEBI:29035"/>
    </cofactor>
    <text evidence="2">The Mn(2+) ion enhances activity.</text>
</comment>
<feature type="binding site" evidence="2">
    <location>
        <position position="139"/>
    </location>
    <ligand>
        <name>Mn(2+)</name>
        <dbReference type="ChEBI" id="CHEBI:29035"/>
        <label>2</label>
    </ligand>
</feature>
<gene>
    <name evidence="5" type="ORF">SAMN05444354_101662</name>
</gene>
<dbReference type="NCBIfam" id="TIGR01891">
    <property type="entry name" value="amidohydrolases"/>
    <property type="match status" value="1"/>
</dbReference>
<dbReference type="SUPFAM" id="SSF53187">
    <property type="entry name" value="Zn-dependent exopeptidases"/>
    <property type="match status" value="1"/>
</dbReference>
<dbReference type="PANTHER" id="PTHR11014">
    <property type="entry name" value="PEPTIDASE M20 FAMILY MEMBER"/>
    <property type="match status" value="1"/>
</dbReference>
<dbReference type="Pfam" id="PF07687">
    <property type="entry name" value="M20_dimer"/>
    <property type="match status" value="1"/>
</dbReference>
<dbReference type="Gene3D" id="3.30.70.360">
    <property type="match status" value="1"/>
</dbReference>
<reference evidence="6" key="1">
    <citation type="submission" date="2016-10" db="EMBL/GenBank/DDBJ databases">
        <authorList>
            <person name="Varghese N."/>
            <person name="Submissions S."/>
        </authorList>
    </citation>
    <scope>NUCLEOTIDE SEQUENCE [LARGE SCALE GENOMIC DNA]</scope>
    <source>
        <strain evidence="6">DSM 17044</strain>
    </source>
</reference>
<evidence type="ECO:0000259" key="4">
    <source>
        <dbReference type="Pfam" id="PF07687"/>
    </source>
</evidence>
<keyword evidence="2" id="KW-0464">Manganese</keyword>
<dbReference type="OrthoDB" id="9777385at2"/>
<evidence type="ECO:0000313" key="5">
    <source>
        <dbReference type="EMBL" id="SEK47373.1"/>
    </source>
</evidence>
<feature type="binding site" evidence="2">
    <location>
        <position position="200"/>
    </location>
    <ligand>
        <name>Mn(2+)</name>
        <dbReference type="ChEBI" id="CHEBI:29035"/>
        <label>2</label>
    </ligand>
</feature>
<keyword evidence="3" id="KW-0732">Signal</keyword>
<dbReference type="GO" id="GO:0046872">
    <property type="term" value="F:metal ion binding"/>
    <property type="evidence" value="ECO:0007669"/>
    <property type="project" value="UniProtKB-KW"/>
</dbReference>
<feature type="binding site" evidence="2">
    <location>
        <position position="173"/>
    </location>
    <ligand>
        <name>Mn(2+)</name>
        <dbReference type="ChEBI" id="CHEBI:29035"/>
        <label>1</label>
    </ligand>
</feature>
<evidence type="ECO:0000256" key="2">
    <source>
        <dbReference type="PIRSR" id="PIRSR005962-1"/>
    </source>
</evidence>
<name>A0A1H7HA97_STIAU</name>
<dbReference type="InterPro" id="IPR011650">
    <property type="entry name" value="Peptidase_M20_dimer"/>
</dbReference>
<dbReference type="InterPro" id="IPR002933">
    <property type="entry name" value="Peptidase_M20"/>
</dbReference>
<feature type="domain" description="Peptidase M20 dimerisation" evidence="4">
    <location>
        <begin position="223"/>
        <end position="318"/>
    </location>
</feature>
<keyword evidence="1 5" id="KW-0378">Hydrolase</keyword>
<proteinExistence type="predicted"/>
<dbReference type="EMBL" id="FOAP01000001">
    <property type="protein sequence ID" value="SEK47373.1"/>
    <property type="molecule type" value="Genomic_DNA"/>
</dbReference>
<sequence>MLRRFSLLSLLLFMPGARAGAAEPPDMAQRVTQGLQGLYPELDALYRQLHQTPELSTQEEKTAAKMAERLRALGFTVTQKVGGHGVVGVLRNGPGPTVMLRTDLDGLPVEEKTGLPYASKATAKDASGQSVPVMHACGHDVHMTVWVGTATLLARAKDQWRGTLVMVGQPAEEQGMGARAMLADGLFQRFPKPDFALAVHDSATAAAGTVEFVPEYAMASVDSVDVTLYGKGGHGAYPHLTVDPILLAARTVTAFQAIVSRERDPLEPAVLTVGSIHGGTKHNIIPDEVKLQLTVRSYKPQVRQRILSAIERIAKAESEAAGSPRAPSISVTEGTPALYNDPALLKRVQDALVRALGAPNVRVGRPTMGGEDFAEYGRAGVPSVLLWVGAVEPSKHQEAQKSGTALPSLHSGLFAPDRERTLRTGVTTLTHAALEVLGRPTP</sequence>
<evidence type="ECO:0000313" key="6">
    <source>
        <dbReference type="Proteomes" id="UP000182719"/>
    </source>
</evidence>
<dbReference type="InterPro" id="IPR017439">
    <property type="entry name" value="Amidohydrolase"/>
</dbReference>
<dbReference type="GO" id="GO:0019877">
    <property type="term" value="P:diaminopimelate biosynthetic process"/>
    <property type="evidence" value="ECO:0007669"/>
    <property type="project" value="UniProtKB-ARBA"/>
</dbReference>
<accession>A0A1H7HA97</accession>
<protein>
    <submittedName>
        <fullName evidence="5">Hippurate hydrolase</fullName>
    </submittedName>
</protein>
<dbReference type="Pfam" id="PF01546">
    <property type="entry name" value="Peptidase_M20"/>
    <property type="match status" value="1"/>
</dbReference>
<evidence type="ECO:0000256" key="1">
    <source>
        <dbReference type="ARBA" id="ARBA00022801"/>
    </source>
</evidence>
<dbReference type="InterPro" id="IPR036264">
    <property type="entry name" value="Bact_exopeptidase_dim_dom"/>
</dbReference>
<dbReference type="PANTHER" id="PTHR11014:SF63">
    <property type="entry name" value="METALLOPEPTIDASE, PUTATIVE (AFU_ORTHOLOGUE AFUA_6G09600)-RELATED"/>
    <property type="match status" value="1"/>
</dbReference>
<dbReference type="Proteomes" id="UP000182719">
    <property type="component" value="Unassembled WGS sequence"/>
</dbReference>
<feature type="chain" id="PRO_5010377862" evidence="3">
    <location>
        <begin position="22"/>
        <end position="442"/>
    </location>
</feature>
<feature type="signal peptide" evidence="3">
    <location>
        <begin position="1"/>
        <end position="21"/>
    </location>
</feature>
<keyword evidence="6" id="KW-1185">Reference proteome</keyword>
<evidence type="ECO:0000256" key="3">
    <source>
        <dbReference type="SAM" id="SignalP"/>
    </source>
</evidence>
<dbReference type="FunFam" id="3.30.70.360:FF:000001">
    <property type="entry name" value="N-acetyldiaminopimelate deacetylase"/>
    <property type="match status" value="1"/>
</dbReference>
<dbReference type="PIRSF" id="PIRSF005962">
    <property type="entry name" value="Pept_M20D_amidohydro"/>
    <property type="match status" value="1"/>
</dbReference>
<feature type="binding site" evidence="2">
    <location>
        <position position="137"/>
    </location>
    <ligand>
        <name>Mn(2+)</name>
        <dbReference type="ChEBI" id="CHEBI:29035"/>
        <label>2</label>
    </ligand>
</feature>
<dbReference type="AlphaFoldDB" id="A0A1H7HA97"/>
<dbReference type="Gene3D" id="3.40.630.10">
    <property type="entry name" value="Zn peptidases"/>
    <property type="match status" value="1"/>
</dbReference>
<organism evidence="5 6">
    <name type="scientific">Stigmatella aurantiaca</name>
    <dbReference type="NCBI Taxonomy" id="41"/>
    <lineage>
        <taxon>Bacteria</taxon>
        <taxon>Pseudomonadati</taxon>
        <taxon>Myxococcota</taxon>
        <taxon>Myxococcia</taxon>
        <taxon>Myxococcales</taxon>
        <taxon>Cystobacterineae</taxon>
        <taxon>Archangiaceae</taxon>
        <taxon>Stigmatella</taxon>
    </lineage>
</organism>